<dbReference type="RefSeq" id="WP_085124458.1">
    <property type="nucleotide sequence ID" value="NZ_FWZX01000018.1"/>
</dbReference>
<dbReference type="Proteomes" id="UP000192917">
    <property type="component" value="Unassembled WGS sequence"/>
</dbReference>
<evidence type="ECO:0000256" key="1">
    <source>
        <dbReference type="SAM" id="MobiDB-lite"/>
    </source>
</evidence>
<accession>A0A1Y6CAF0</accession>
<reference evidence="2 3" key="1">
    <citation type="submission" date="2017-04" db="EMBL/GenBank/DDBJ databases">
        <authorList>
            <person name="Afonso C.L."/>
            <person name="Miller P.J."/>
            <person name="Scott M.A."/>
            <person name="Spackman E."/>
            <person name="Goraichik I."/>
            <person name="Dimitrov K.M."/>
            <person name="Suarez D.L."/>
            <person name="Swayne D.E."/>
        </authorList>
    </citation>
    <scope>NUCLEOTIDE SEQUENCE [LARGE SCALE GENOMIC DNA]</scope>
    <source>
        <strain evidence="2 3">USBA 355</strain>
    </source>
</reference>
<dbReference type="AlphaFoldDB" id="A0A1Y6CAF0"/>
<organism evidence="2 3">
    <name type="scientific">Tistlia consotensis USBA 355</name>
    <dbReference type="NCBI Taxonomy" id="560819"/>
    <lineage>
        <taxon>Bacteria</taxon>
        <taxon>Pseudomonadati</taxon>
        <taxon>Pseudomonadota</taxon>
        <taxon>Alphaproteobacteria</taxon>
        <taxon>Rhodospirillales</taxon>
        <taxon>Rhodovibrionaceae</taxon>
        <taxon>Tistlia</taxon>
    </lineage>
</organism>
<dbReference type="InterPro" id="IPR011990">
    <property type="entry name" value="TPR-like_helical_dom_sf"/>
</dbReference>
<evidence type="ECO:0000313" key="2">
    <source>
        <dbReference type="EMBL" id="SMF51865.1"/>
    </source>
</evidence>
<protein>
    <submittedName>
        <fullName evidence="2">Ca-activated chloride channel family protein</fullName>
    </submittedName>
</protein>
<keyword evidence="3" id="KW-1185">Reference proteome</keyword>
<feature type="region of interest" description="Disordered" evidence="1">
    <location>
        <begin position="126"/>
        <end position="155"/>
    </location>
</feature>
<proteinExistence type="predicted"/>
<dbReference type="SUPFAM" id="SSF48452">
    <property type="entry name" value="TPR-like"/>
    <property type="match status" value="1"/>
</dbReference>
<evidence type="ECO:0000313" key="3">
    <source>
        <dbReference type="Proteomes" id="UP000192917"/>
    </source>
</evidence>
<dbReference type="STRING" id="560819.SAMN05428998_11876"/>
<dbReference type="EMBL" id="FWZX01000018">
    <property type="protein sequence ID" value="SMF51865.1"/>
    <property type="molecule type" value="Genomic_DNA"/>
</dbReference>
<name>A0A1Y6CAF0_9PROT</name>
<sequence length="221" mass="23407">MRLAATAALLVIAAASALLLGGTAPFGRLALGLGLDRTASRLLGDPAWRGVALYRTGEFGAAAEAFRRTGPSASFNRGNALAFAGRYREAVAAYDAVIFRDPGDAEAHADRDLIAPLVEPVIGEDVSGGRTETVAAQPRAGDRAQREQAPAPRPLSEQDIVAMLRKLYTTKRQTGQSVVASRQWLATLPDEPGRYLKLRLIAEHARRVAAGLAVAQGGDPW</sequence>
<gene>
    <name evidence="2" type="ORF">SAMN05428998_11876</name>
</gene>
<dbReference type="Gene3D" id="1.25.40.10">
    <property type="entry name" value="Tetratricopeptide repeat domain"/>
    <property type="match status" value="1"/>
</dbReference>